<name>A0A9W7Y375_9FUNG</name>
<evidence type="ECO:0000256" key="1">
    <source>
        <dbReference type="SAM" id="MobiDB-lite"/>
    </source>
</evidence>
<organism evidence="2 3">
    <name type="scientific">Coemansia erecta</name>
    <dbReference type="NCBI Taxonomy" id="147472"/>
    <lineage>
        <taxon>Eukaryota</taxon>
        <taxon>Fungi</taxon>
        <taxon>Fungi incertae sedis</taxon>
        <taxon>Zoopagomycota</taxon>
        <taxon>Kickxellomycotina</taxon>
        <taxon>Kickxellomycetes</taxon>
        <taxon>Kickxellales</taxon>
        <taxon>Kickxellaceae</taxon>
        <taxon>Coemansia</taxon>
    </lineage>
</organism>
<evidence type="ECO:0000313" key="3">
    <source>
        <dbReference type="Proteomes" id="UP001149813"/>
    </source>
</evidence>
<proteinExistence type="predicted"/>
<feature type="region of interest" description="Disordered" evidence="1">
    <location>
        <begin position="21"/>
        <end position="54"/>
    </location>
</feature>
<dbReference type="Proteomes" id="UP001149813">
    <property type="component" value="Unassembled WGS sequence"/>
</dbReference>
<accession>A0A9W7Y375</accession>
<dbReference type="OrthoDB" id="5597577at2759"/>
<sequence length="81" mass="9124">MEAAVPEYIFMSGLSAQLARNKRMSSRPASPRSPVQSVQSVRTAYEDDEDSNNSEIKSVVGYLPKFQAWPTQMQFDVPRLT</sequence>
<gene>
    <name evidence="2" type="ORF">LPJ53_001558</name>
</gene>
<dbReference type="EMBL" id="JANBOJ010000040">
    <property type="protein sequence ID" value="KAJ1724161.1"/>
    <property type="molecule type" value="Genomic_DNA"/>
</dbReference>
<evidence type="ECO:0000313" key="2">
    <source>
        <dbReference type="EMBL" id="KAJ1724161.1"/>
    </source>
</evidence>
<feature type="compositionally biased region" description="Low complexity" evidence="1">
    <location>
        <begin position="26"/>
        <end position="42"/>
    </location>
</feature>
<comment type="caution">
    <text evidence="2">The sequence shown here is derived from an EMBL/GenBank/DDBJ whole genome shotgun (WGS) entry which is preliminary data.</text>
</comment>
<reference evidence="2" key="1">
    <citation type="submission" date="2022-07" db="EMBL/GenBank/DDBJ databases">
        <title>Phylogenomic reconstructions and comparative analyses of Kickxellomycotina fungi.</title>
        <authorList>
            <person name="Reynolds N.K."/>
            <person name="Stajich J.E."/>
            <person name="Barry K."/>
            <person name="Grigoriev I.V."/>
            <person name="Crous P."/>
            <person name="Smith M.E."/>
        </authorList>
    </citation>
    <scope>NUCLEOTIDE SEQUENCE</scope>
    <source>
        <strain evidence="2">NBRC 32514</strain>
    </source>
</reference>
<protein>
    <submittedName>
        <fullName evidence="2">Uncharacterized protein</fullName>
    </submittedName>
</protein>
<keyword evidence="3" id="KW-1185">Reference proteome</keyword>
<dbReference type="AlphaFoldDB" id="A0A9W7Y375"/>